<comment type="caution">
    <text evidence="1">The sequence shown here is derived from an EMBL/GenBank/DDBJ whole genome shotgun (WGS) entry which is preliminary data.</text>
</comment>
<sequence>MNSLSSLMKLFLDALPPKTLHHPRRAQDEAPVRYLPHQNPAMSMPERYILIWEQNSAMSNSLIGDLAFSKASKIFRSSWIKMSRV</sequence>
<protein>
    <submittedName>
        <fullName evidence="1">Uncharacterized protein</fullName>
    </submittedName>
</protein>
<dbReference type="AlphaFoldDB" id="A0A498KN07"/>
<dbReference type="Proteomes" id="UP000290289">
    <property type="component" value="Chromosome 2"/>
</dbReference>
<evidence type="ECO:0000313" key="2">
    <source>
        <dbReference type="Proteomes" id="UP000290289"/>
    </source>
</evidence>
<evidence type="ECO:0000313" key="1">
    <source>
        <dbReference type="EMBL" id="RXI07082.1"/>
    </source>
</evidence>
<organism evidence="1 2">
    <name type="scientific">Malus domestica</name>
    <name type="common">Apple</name>
    <name type="synonym">Pyrus malus</name>
    <dbReference type="NCBI Taxonomy" id="3750"/>
    <lineage>
        <taxon>Eukaryota</taxon>
        <taxon>Viridiplantae</taxon>
        <taxon>Streptophyta</taxon>
        <taxon>Embryophyta</taxon>
        <taxon>Tracheophyta</taxon>
        <taxon>Spermatophyta</taxon>
        <taxon>Magnoliopsida</taxon>
        <taxon>eudicotyledons</taxon>
        <taxon>Gunneridae</taxon>
        <taxon>Pentapetalae</taxon>
        <taxon>rosids</taxon>
        <taxon>fabids</taxon>
        <taxon>Rosales</taxon>
        <taxon>Rosaceae</taxon>
        <taxon>Amygdaloideae</taxon>
        <taxon>Maleae</taxon>
        <taxon>Malus</taxon>
    </lineage>
</organism>
<keyword evidence="2" id="KW-1185">Reference proteome</keyword>
<gene>
    <name evidence="1" type="ORF">DVH24_026218</name>
</gene>
<proteinExistence type="predicted"/>
<dbReference type="EMBL" id="RDQH01000328">
    <property type="protein sequence ID" value="RXI07082.1"/>
    <property type="molecule type" value="Genomic_DNA"/>
</dbReference>
<accession>A0A498KN07</accession>
<reference evidence="1 2" key="1">
    <citation type="submission" date="2018-10" db="EMBL/GenBank/DDBJ databases">
        <title>A high-quality apple genome assembly.</title>
        <authorList>
            <person name="Hu J."/>
        </authorList>
    </citation>
    <scope>NUCLEOTIDE SEQUENCE [LARGE SCALE GENOMIC DNA]</scope>
    <source>
        <strain evidence="2">cv. HFTH1</strain>
        <tissue evidence="1">Young leaf</tissue>
    </source>
</reference>
<name>A0A498KN07_MALDO</name>